<dbReference type="RefSeq" id="WP_278276586.1">
    <property type="nucleotide sequence ID" value="NZ_FMKA01000013.1"/>
</dbReference>
<dbReference type="Proteomes" id="UP000199315">
    <property type="component" value="Unassembled WGS sequence"/>
</dbReference>
<name>A0A1D3TUI2_9FIRM</name>
<protein>
    <submittedName>
        <fullName evidence="1">Uncharacterized protein</fullName>
    </submittedName>
</protein>
<proteinExistence type="predicted"/>
<gene>
    <name evidence="1" type="ORF">SAMN05421730_101348</name>
</gene>
<reference evidence="1 2" key="1">
    <citation type="submission" date="2016-09" db="EMBL/GenBank/DDBJ databases">
        <authorList>
            <person name="Capua I."/>
            <person name="De Benedictis P."/>
            <person name="Joannis T."/>
            <person name="Lombin L.H."/>
            <person name="Cattoli G."/>
        </authorList>
    </citation>
    <scope>NUCLEOTIDE SEQUENCE [LARGE SCALE GENOMIC DNA]</scope>
    <source>
        <strain evidence="1 2">GluBS11</strain>
    </source>
</reference>
<evidence type="ECO:0000313" key="1">
    <source>
        <dbReference type="EMBL" id="SCP97743.1"/>
    </source>
</evidence>
<keyword evidence="2" id="KW-1185">Reference proteome</keyword>
<evidence type="ECO:0000313" key="2">
    <source>
        <dbReference type="Proteomes" id="UP000199315"/>
    </source>
</evidence>
<sequence>MEKTVMTVKELIELLSKQEDDEYIIHVEFAEEDEEDAEEAL</sequence>
<organism evidence="1 2">
    <name type="scientific">Anaerobium acetethylicum</name>
    <dbReference type="NCBI Taxonomy" id="1619234"/>
    <lineage>
        <taxon>Bacteria</taxon>
        <taxon>Bacillati</taxon>
        <taxon>Bacillota</taxon>
        <taxon>Clostridia</taxon>
        <taxon>Lachnospirales</taxon>
        <taxon>Lachnospiraceae</taxon>
        <taxon>Anaerobium</taxon>
    </lineage>
</organism>
<accession>A0A1D3TUI2</accession>
<dbReference type="EMBL" id="FMKA01000013">
    <property type="protein sequence ID" value="SCP97743.1"/>
    <property type="molecule type" value="Genomic_DNA"/>
</dbReference>
<dbReference type="AlphaFoldDB" id="A0A1D3TUI2"/>